<name>A0A9K3PMY5_9STRA</name>
<dbReference type="PANTHER" id="PTHR32251:SF15">
    <property type="entry name" value="3-OXO-5-ALPHA-STEROID 4-DEHYDROGENASE (DUF1295)"/>
    <property type="match status" value="1"/>
</dbReference>
<sequence length="278" mass="31177">MESITRTISNVVTSNSPYGPLGLWAVASLVVIPLTLCRQLYAISIGYGFSVAAMALFMMQQFQATLDPLVLSAVFYGVRLATYLLFRQFTSPEKNQDVKNFEKSPRLKRIPFAASVALLYAFMMTPVMYVLRTETPVTNNVILNTGAFLAWCGAILEAIADYHKFLVKQRSRNSDGKTFVGPTSGVYRITRHPNYTGEVLFWFGVFVSGMPFFNVGSTANQVVGWVCSGLGFYGIYSIMTGATKRLDEKQKENYKGQKAYDKWRSKVKPPLFPFIHVE</sequence>
<organism evidence="2 3">
    <name type="scientific">Nitzschia inconspicua</name>
    <dbReference type="NCBI Taxonomy" id="303405"/>
    <lineage>
        <taxon>Eukaryota</taxon>
        <taxon>Sar</taxon>
        <taxon>Stramenopiles</taxon>
        <taxon>Ochrophyta</taxon>
        <taxon>Bacillariophyta</taxon>
        <taxon>Bacillariophyceae</taxon>
        <taxon>Bacillariophycidae</taxon>
        <taxon>Bacillariales</taxon>
        <taxon>Bacillariaceae</taxon>
        <taxon>Nitzschia</taxon>
    </lineage>
</organism>
<feature type="transmembrane region" description="Helical" evidence="1">
    <location>
        <begin position="222"/>
        <end position="242"/>
    </location>
</feature>
<feature type="transmembrane region" description="Helical" evidence="1">
    <location>
        <begin position="141"/>
        <end position="160"/>
    </location>
</feature>
<keyword evidence="1" id="KW-0812">Transmembrane</keyword>
<keyword evidence="1" id="KW-0472">Membrane</keyword>
<dbReference type="GO" id="GO:0016020">
    <property type="term" value="C:membrane"/>
    <property type="evidence" value="ECO:0007669"/>
    <property type="project" value="TreeGrafter"/>
</dbReference>
<dbReference type="InterPro" id="IPR010721">
    <property type="entry name" value="UstE-like"/>
</dbReference>
<proteinExistence type="predicted"/>
<evidence type="ECO:0000313" key="2">
    <source>
        <dbReference type="EMBL" id="KAG7350954.1"/>
    </source>
</evidence>
<accession>A0A9K3PMY5</accession>
<evidence type="ECO:0000313" key="3">
    <source>
        <dbReference type="Proteomes" id="UP000693970"/>
    </source>
</evidence>
<feature type="transmembrane region" description="Helical" evidence="1">
    <location>
        <begin position="44"/>
        <end position="63"/>
    </location>
</feature>
<dbReference type="PROSITE" id="PS50244">
    <property type="entry name" value="S5A_REDUCTASE"/>
    <property type="match status" value="1"/>
</dbReference>
<dbReference type="Pfam" id="PF06966">
    <property type="entry name" value="DUF1295"/>
    <property type="match status" value="1"/>
</dbReference>
<keyword evidence="1" id="KW-1133">Transmembrane helix</keyword>
<dbReference type="EMBL" id="JAGRRH010000018">
    <property type="protein sequence ID" value="KAG7350954.1"/>
    <property type="molecule type" value="Genomic_DNA"/>
</dbReference>
<protein>
    <submittedName>
        <fullName evidence="2">DUF1295 domain containing protein</fullName>
    </submittedName>
</protein>
<dbReference type="OrthoDB" id="201504at2759"/>
<dbReference type="PANTHER" id="PTHR32251">
    <property type="entry name" value="3-OXO-5-ALPHA-STEROID 4-DEHYDROGENASE"/>
    <property type="match status" value="1"/>
</dbReference>
<keyword evidence="3" id="KW-1185">Reference proteome</keyword>
<feature type="transmembrane region" description="Helical" evidence="1">
    <location>
        <begin position="199"/>
        <end position="216"/>
    </location>
</feature>
<feature type="transmembrane region" description="Helical" evidence="1">
    <location>
        <begin position="69"/>
        <end position="89"/>
    </location>
</feature>
<dbReference type="Proteomes" id="UP000693970">
    <property type="component" value="Unassembled WGS sequence"/>
</dbReference>
<evidence type="ECO:0000256" key="1">
    <source>
        <dbReference type="SAM" id="Phobius"/>
    </source>
</evidence>
<reference evidence="2" key="1">
    <citation type="journal article" date="2021" name="Sci. Rep.">
        <title>Diploid genomic architecture of Nitzschia inconspicua, an elite biomass production diatom.</title>
        <authorList>
            <person name="Oliver A."/>
            <person name="Podell S."/>
            <person name="Pinowska A."/>
            <person name="Traller J.C."/>
            <person name="Smith S.R."/>
            <person name="McClure R."/>
            <person name="Beliaev A."/>
            <person name="Bohutskyi P."/>
            <person name="Hill E.A."/>
            <person name="Rabines A."/>
            <person name="Zheng H."/>
            <person name="Allen L.Z."/>
            <person name="Kuo A."/>
            <person name="Grigoriev I.V."/>
            <person name="Allen A.E."/>
            <person name="Hazlebeck D."/>
            <person name="Allen E.E."/>
        </authorList>
    </citation>
    <scope>NUCLEOTIDE SEQUENCE</scope>
    <source>
        <strain evidence="2">Hildebrandi</strain>
    </source>
</reference>
<comment type="caution">
    <text evidence="2">The sequence shown here is derived from an EMBL/GenBank/DDBJ whole genome shotgun (WGS) entry which is preliminary data.</text>
</comment>
<feature type="transmembrane region" description="Helical" evidence="1">
    <location>
        <begin position="110"/>
        <end position="129"/>
    </location>
</feature>
<dbReference type="AlphaFoldDB" id="A0A9K3PMY5"/>
<gene>
    <name evidence="2" type="ORF">IV203_010314</name>
</gene>
<reference evidence="2" key="2">
    <citation type="submission" date="2021-04" db="EMBL/GenBank/DDBJ databases">
        <authorList>
            <person name="Podell S."/>
        </authorList>
    </citation>
    <scope>NUCLEOTIDE SEQUENCE</scope>
    <source>
        <strain evidence="2">Hildebrandi</strain>
    </source>
</reference>